<reference evidence="3 4" key="1">
    <citation type="journal article" date="2004" name="Int. J. Syst. Evol. Microbiol.">
        <title>Kaistella koreensis gen. nov., sp. nov., a novel member of the Chryseobacterium-Bergeyella-Riemerella branch.</title>
        <authorList>
            <person name="Kim M.K."/>
            <person name="Im W.T."/>
            <person name="Shin Y.K."/>
            <person name="Lim J.H."/>
            <person name="Kim S.H."/>
            <person name="Lee B.C."/>
            <person name="Park M.Y."/>
            <person name="Lee K.Y."/>
            <person name="Lee S.T."/>
        </authorList>
    </citation>
    <scope>NUCLEOTIDE SEQUENCE [LARGE SCALE GENOMIC DNA]</scope>
    <source>
        <strain evidence="3 4">CCUG 49689</strain>
    </source>
</reference>
<dbReference type="EMBL" id="LFNG01000003">
    <property type="protein sequence ID" value="KMQ72388.1"/>
    <property type="molecule type" value="Genomic_DNA"/>
</dbReference>
<comment type="caution">
    <text evidence="3">The sequence shown here is derived from an EMBL/GenBank/DDBJ whole genome shotgun (WGS) entry which is preliminary data.</text>
</comment>
<feature type="domain" description="Phosphatidic acid phosphatase type 2/haloperoxidase" evidence="2">
    <location>
        <begin position="89"/>
        <end position="210"/>
    </location>
</feature>
<dbReference type="OrthoDB" id="9801622at2"/>
<sequence>MNSQVAKNFAQLKPALLVLPVVLLSMIALFLFSQNALNTNGYVEIQKPFFYAINSRLSEFPNLMYNLTYMGDALVFLSMMGVFIVIAPKIWEAAVPAALFSLLFSKLFKSLFSVPRPAGILDQDSFHIIGKTLVGFSSLPSGHSITVFTFLTVLMFGFMPKELGKKIAWFALVVFVGLIVALTRVGVGAHYPLDVVSGSITGYICGLLGIFTMRKFNLFGWIGQKKWFPFLMLIFLVCVVVFVNKIRTENLPVYYLAIVGLVVSLYKMIKVYVQK</sequence>
<feature type="transmembrane region" description="Helical" evidence="1">
    <location>
        <begin position="132"/>
        <end position="156"/>
    </location>
</feature>
<dbReference type="Pfam" id="PF01569">
    <property type="entry name" value="PAP2"/>
    <property type="match status" value="1"/>
</dbReference>
<feature type="transmembrane region" description="Helical" evidence="1">
    <location>
        <begin position="195"/>
        <end position="216"/>
    </location>
</feature>
<feature type="transmembrane region" description="Helical" evidence="1">
    <location>
        <begin position="228"/>
        <end position="246"/>
    </location>
</feature>
<name>A0A0J7J1V6_9FLAO</name>
<gene>
    <name evidence="3" type="ORF">ACM44_02565</name>
</gene>
<dbReference type="PATRIC" id="fig|1304281.5.peg.553"/>
<evidence type="ECO:0000256" key="1">
    <source>
        <dbReference type="SAM" id="Phobius"/>
    </source>
</evidence>
<proteinExistence type="predicted"/>
<dbReference type="InterPro" id="IPR000326">
    <property type="entry name" value="PAP2/HPO"/>
</dbReference>
<dbReference type="CDD" id="cd01610">
    <property type="entry name" value="PAP2_like"/>
    <property type="match status" value="1"/>
</dbReference>
<dbReference type="STRING" id="1304281.ACM44_02565"/>
<organism evidence="3 4">
    <name type="scientific">Chryseobacterium koreense CCUG 49689</name>
    <dbReference type="NCBI Taxonomy" id="1304281"/>
    <lineage>
        <taxon>Bacteria</taxon>
        <taxon>Pseudomonadati</taxon>
        <taxon>Bacteroidota</taxon>
        <taxon>Flavobacteriia</taxon>
        <taxon>Flavobacteriales</taxon>
        <taxon>Weeksellaceae</taxon>
        <taxon>Chryseobacterium group</taxon>
        <taxon>Chryseobacterium</taxon>
    </lineage>
</organism>
<feature type="transmembrane region" description="Helical" evidence="1">
    <location>
        <begin position="93"/>
        <end position="112"/>
    </location>
</feature>
<feature type="transmembrane region" description="Helical" evidence="1">
    <location>
        <begin position="12"/>
        <end position="32"/>
    </location>
</feature>
<keyword evidence="1" id="KW-1133">Transmembrane helix</keyword>
<protein>
    <submittedName>
        <fullName evidence="3">Phosphoesterase</fullName>
    </submittedName>
</protein>
<dbReference type="PANTHER" id="PTHR14969:SF13">
    <property type="entry name" value="AT30094P"/>
    <property type="match status" value="1"/>
</dbReference>
<feature type="transmembrane region" description="Helical" evidence="1">
    <location>
        <begin position="67"/>
        <end position="86"/>
    </location>
</feature>
<dbReference type="AlphaFoldDB" id="A0A0J7J1V6"/>
<evidence type="ECO:0000313" key="4">
    <source>
        <dbReference type="Proteomes" id="UP000035900"/>
    </source>
</evidence>
<evidence type="ECO:0000313" key="3">
    <source>
        <dbReference type="EMBL" id="KMQ72388.1"/>
    </source>
</evidence>
<dbReference type="Proteomes" id="UP000035900">
    <property type="component" value="Unassembled WGS sequence"/>
</dbReference>
<keyword evidence="1" id="KW-0812">Transmembrane</keyword>
<dbReference type="SMART" id="SM00014">
    <property type="entry name" value="acidPPc"/>
    <property type="match status" value="1"/>
</dbReference>
<feature type="transmembrane region" description="Helical" evidence="1">
    <location>
        <begin position="168"/>
        <end position="189"/>
    </location>
</feature>
<feature type="transmembrane region" description="Helical" evidence="1">
    <location>
        <begin position="252"/>
        <end position="269"/>
    </location>
</feature>
<dbReference type="Gene3D" id="1.20.144.10">
    <property type="entry name" value="Phosphatidic acid phosphatase type 2/haloperoxidase"/>
    <property type="match status" value="1"/>
</dbReference>
<keyword evidence="1" id="KW-0472">Membrane</keyword>
<keyword evidence="4" id="KW-1185">Reference proteome</keyword>
<dbReference type="SUPFAM" id="SSF48317">
    <property type="entry name" value="Acid phosphatase/Vanadium-dependent haloperoxidase"/>
    <property type="match status" value="1"/>
</dbReference>
<dbReference type="InterPro" id="IPR036938">
    <property type="entry name" value="PAP2/HPO_sf"/>
</dbReference>
<dbReference type="PANTHER" id="PTHR14969">
    <property type="entry name" value="SPHINGOSINE-1-PHOSPHATE PHOSPHOHYDROLASE"/>
    <property type="match status" value="1"/>
</dbReference>
<evidence type="ECO:0000259" key="2">
    <source>
        <dbReference type="SMART" id="SM00014"/>
    </source>
</evidence>
<accession>A0A0J7J1V6</accession>